<keyword evidence="2" id="KW-1185">Reference proteome</keyword>
<organism evidence="1 2">
    <name type="scientific">Lunasporangiospora selenospora</name>
    <dbReference type="NCBI Taxonomy" id="979761"/>
    <lineage>
        <taxon>Eukaryota</taxon>
        <taxon>Fungi</taxon>
        <taxon>Fungi incertae sedis</taxon>
        <taxon>Mucoromycota</taxon>
        <taxon>Mortierellomycotina</taxon>
        <taxon>Mortierellomycetes</taxon>
        <taxon>Mortierellales</taxon>
        <taxon>Mortierellaceae</taxon>
        <taxon>Lunasporangiospora</taxon>
    </lineage>
</organism>
<dbReference type="Proteomes" id="UP000780801">
    <property type="component" value="Unassembled WGS sequence"/>
</dbReference>
<accession>A0A9P6G174</accession>
<dbReference type="EMBL" id="JAABOA010000247">
    <property type="protein sequence ID" value="KAF9585134.1"/>
    <property type="molecule type" value="Genomic_DNA"/>
</dbReference>
<dbReference type="AlphaFoldDB" id="A0A9P6G174"/>
<dbReference type="OrthoDB" id="2370519at2759"/>
<evidence type="ECO:0000313" key="2">
    <source>
        <dbReference type="Proteomes" id="UP000780801"/>
    </source>
</evidence>
<sequence length="385" mass="42053">MEVNSVELRILAYVGLLRPTTSDDLLGKLRFHKPTEHCQDWQRCIDTKKEASPKTGSFVVWDGPSTFKTDAQNFKFSVGGGKLSGLVEVKQESIHQVELRIMGIIFYDEAKNAIPAQKDSCVVNKDFVHRGLRIATRETSTSFDAAFYLEEEGDDGSGINTPVSAALQFAIVFPDHYDSYKSLTIETNPSPGQTLDIQIMEKLDIEFSTLSLMAMGGSVQVMEAVSTENLVTYSFLRTFIQRVNAVTGKRITISSRADGDLLKLNVLTAHVRSSETRLNRLSLDSKSGNVVLTVLSDTDSKVDSSNKHTGFDLSVNTVSGLIFTEIMLADESQVLLINATSDTGSVRAAITDNYSGSLGLSSKFEVVEVLPKEGSTSEIVLADLA</sequence>
<reference evidence="1" key="1">
    <citation type="journal article" date="2020" name="Fungal Divers.">
        <title>Resolving the Mortierellaceae phylogeny through synthesis of multi-gene phylogenetics and phylogenomics.</title>
        <authorList>
            <person name="Vandepol N."/>
            <person name="Liber J."/>
            <person name="Desiro A."/>
            <person name="Na H."/>
            <person name="Kennedy M."/>
            <person name="Barry K."/>
            <person name="Grigoriev I.V."/>
            <person name="Miller A.N."/>
            <person name="O'Donnell K."/>
            <person name="Stajich J.E."/>
            <person name="Bonito G."/>
        </authorList>
    </citation>
    <scope>NUCLEOTIDE SEQUENCE</scope>
    <source>
        <strain evidence="1">KOD1015</strain>
    </source>
</reference>
<name>A0A9P6G174_9FUNG</name>
<comment type="caution">
    <text evidence="1">The sequence shown here is derived from an EMBL/GenBank/DDBJ whole genome shotgun (WGS) entry which is preliminary data.</text>
</comment>
<evidence type="ECO:0000313" key="1">
    <source>
        <dbReference type="EMBL" id="KAF9585134.1"/>
    </source>
</evidence>
<gene>
    <name evidence="1" type="ORF">BGW38_003762</name>
</gene>
<protein>
    <submittedName>
        <fullName evidence="1">Uncharacterized protein</fullName>
    </submittedName>
</protein>
<proteinExistence type="predicted"/>